<accession>B7QMR8</accession>
<gene>
    <name evidence="1" type="ORF">IscW_ISCW015450</name>
</gene>
<dbReference type="AlphaFoldDB" id="B7QMR8"/>
<dbReference type="EnsemblMetazoa" id="ISCW015450-RA">
    <property type="protein sequence ID" value="ISCW015450-PA"/>
    <property type="gene ID" value="ISCW015450"/>
</dbReference>
<keyword evidence="3" id="KW-1185">Reference proteome</keyword>
<proteinExistence type="evidence at protein level"/>
<dbReference type="InParanoid" id="B7QMR8"/>
<dbReference type="EMBL" id="ABJB010830959">
    <property type="status" value="NOT_ANNOTATED_CDS"/>
    <property type="molecule type" value="Genomic_DNA"/>
</dbReference>
<evidence type="ECO:0000313" key="2">
    <source>
        <dbReference type="EnsemblMetazoa" id="ISCW015450-PA"/>
    </source>
</evidence>
<dbReference type="VEuPathDB" id="VectorBase:ISCW015450"/>
<dbReference type="EMBL" id="DS972716">
    <property type="protein sequence ID" value="EEC20140.1"/>
    <property type="molecule type" value="Genomic_DNA"/>
</dbReference>
<organism>
    <name type="scientific">Ixodes scapularis</name>
    <name type="common">Black-legged tick</name>
    <name type="synonym">Deer tick</name>
    <dbReference type="NCBI Taxonomy" id="6945"/>
    <lineage>
        <taxon>Eukaryota</taxon>
        <taxon>Metazoa</taxon>
        <taxon>Ecdysozoa</taxon>
        <taxon>Arthropoda</taxon>
        <taxon>Chelicerata</taxon>
        <taxon>Arachnida</taxon>
        <taxon>Acari</taxon>
        <taxon>Parasitiformes</taxon>
        <taxon>Ixodida</taxon>
        <taxon>Ixodoidea</taxon>
        <taxon>Ixodidae</taxon>
        <taxon>Ixodinae</taxon>
        <taxon>Ixodes</taxon>
    </lineage>
</organism>
<keyword evidence="4" id="KW-1267">Proteomics identification</keyword>
<reference evidence="2" key="2">
    <citation type="submission" date="2020-05" db="UniProtKB">
        <authorList>
            <consortium name="EnsemblMetazoa"/>
        </authorList>
    </citation>
    <scope>IDENTIFICATION</scope>
    <source>
        <strain evidence="2">wikel</strain>
    </source>
</reference>
<dbReference type="VEuPathDB" id="VectorBase:ISCI015450"/>
<reference evidence="1 3" key="1">
    <citation type="submission" date="2008-03" db="EMBL/GenBank/DDBJ databases">
        <title>Annotation of Ixodes scapularis.</title>
        <authorList>
            <consortium name="Ixodes scapularis Genome Project Consortium"/>
            <person name="Caler E."/>
            <person name="Hannick L.I."/>
            <person name="Bidwell S."/>
            <person name="Joardar V."/>
            <person name="Thiagarajan M."/>
            <person name="Amedeo P."/>
            <person name="Galinsky K.J."/>
            <person name="Schobel S."/>
            <person name="Inman J."/>
            <person name="Hostetler J."/>
            <person name="Miller J."/>
            <person name="Hammond M."/>
            <person name="Megy K."/>
            <person name="Lawson D."/>
            <person name="Kodira C."/>
            <person name="Sutton G."/>
            <person name="Meyer J."/>
            <person name="Hill C.A."/>
            <person name="Birren B."/>
            <person name="Nene V."/>
            <person name="Collins F."/>
            <person name="Alarcon-Chaidez F."/>
            <person name="Wikel S."/>
            <person name="Strausberg R."/>
        </authorList>
    </citation>
    <scope>NUCLEOTIDE SEQUENCE [LARGE SCALE GENOMIC DNA]</scope>
    <source>
        <strain evidence="3">Wikel</strain>
        <strain evidence="1">Wikel colony</strain>
    </source>
</reference>
<evidence type="ECO:0007829" key="4">
    <source>
        <dbReference type="PeptideAtlas" id="B7QMR8"/>
    </source>
</evidence>
<dbReference type="PaxDb" id="6945-B7QMR8"/>
<sequence length="73" mass="8553">MLQEFKLHPMNVKVPEHSRTFSLLARVQDAQATMRCYTMYRKRWEEDIRTGRQRAALLAQQAAQQQESTAEAT</sequence>
<name>B7QMR8_IXOSC</name>
<evidence type="ECO:0000313" key="1">
    <source>
        <dbReference type="EMBL" id="EEC20140.1"/>
    </source>
</evidence>
<protein>
    <submittedName>
        <fullName evidence="1 2">Uncharacterized protein</fullName>
    </submittedName>
</protein>
<dbReference type="Proteomes" id="UP000001555">
    <property type="component" value="Unassembled WGS sequence"/>
</dbReference>
<evidence type="ECO:0000313" key="3">
    <source>
        <dbReference type="Proteomes" id="UP000001555"/>
    </source>
</evidence>
<dbReference type="HOGENOM" id="CLU_2707561_0_0_1"/>
<dbReference type="EMBL" id="ABJB010583587">
    <property type="status" value="NOT_ANNOTATED_CDS"/>
    <property type="molecule type" value="Genomic_DNA"/>
</dbReference>